<evidence type="ECO:0000256" key="2">
    <source>
        <dbReference type="ARBA" id="ARBA00022737"/>
    </source>
</evidence>
<feature type="region of interest" description="Disordered" evidence="7">
    <location>
        <begin position="663"/>
        <end position="728"/>
    </location>
</feature>
<dbReference type="PANTHER" id="PTHR24403:SF67">
    <property type="entry name" value="FI01116P-RELATED"/>
    <property type="match status" value="1"/>
</dbReference>
<accession>W8BAX0</accession>
<keyword evidence="6" id="KW-0175">Coiled coil</keyword>
<feature type="region of interest" description="Disordered" evidence="7">
    <location>
        <begin position="544"/>
        <end position="597"/>
    </location>
</feature>
<evidence type="ECO:0000256" key="7">
    <source>
        <dbReference type="SAM" id="MobiDB-lite"/>
    </source>
</evidence>
<dbReference type="PANTHER" id="PTHR24403">
    <property type="entry name" value="ZINC FINGER PROTEIN"/>
    <property type="match status" value="1"/>
</dbReference>
<name>W8BAX0_CERCA</name>
<feature type="domain" description="C2H2-type" evidence="8">
    <location>
        <begin position="1318"/>
        <end position="1346"/>
    </location>
</feature>
<evidence type="ECO:0000259" key="8">
    <source>
        <dbReference type="PROSITE" id="PS50157"/>
    </source>
</evidence>
<feature type="compositionally biased region" description="Basic and acidic residues" evidence="7">
    <location>
        <begin position="544"/>
        <end position="554"/>
    </location>
</feature>
<evidence type="ECO:0000256" key="5">
    <source>
        <dbReference type="PROSITE-ProRule" id="PRU00042"/>
    </source>
</evidence>
<evidence type="ECO:0000313" key="9">
    <source>
        <dbReference type="EMBL" id="JAB86959.1"/>
    </source>
</evidence>
<dbReference type="GO" id="GO:0010468">
    <property type="term" value="P:regulation of gene expression"/>
    <property type="evidence" value="ECO:0007669"/>
    <property type="project" value="TreeGrafter"/>
</dbReference>
<protein>
    <recommendedName>
        <fullName evidence="8">C2H2-type domain-containing protein</fullName>
    </recommendedName>
</protein>
<dbReference type="InterPro" id="IPR050688">
    <property type="entry name" value="Zinc_finger/UBP_domain"/>
</dbReference>
<dbReference type="PROSITE" id="PS50157">
    <property type="entry name" value="ZINC_FINGER_C2H2_2"/>
    <property type="match status" value="2"/>
</dbReference>
<evidence type="ECO:0000256" key="6">
    <source>
        <dbReference type="SAM" id="Coils"/>
    </source>
</evidence>
<feature type="compositionally biased region" description="Polar residues" evidence="7">
    <location>
        <begin position="555"/>
        <end position="586"/>
    </location>
</feature>
<feature type="region of interest" description="Disordered" evidence="7">
    <location>
        <begin position="223"/>
        <end position="245"/>
    </location>
</feature>
<feature type="compositionally biased region" description="Low complexity" evidence="7">
    <location>
        <begin position="711"/>
        <end position="728"/>
    </location>
</feature>
<keyword evidence="2" id="KW-0677">Repeat</keyword>
<sequence length="1976" mass="226781">MLPNDIRNKMERKVDEKLDSLEKYVPFINYLLELDENKYQKFKDIRHWILSRKRYPMNVLQKIEQSIIIQYRNLFFDDGKVPKHIMDIFNTYAHAKCYRVNLCSDDEDNVEALSNDDNDDDVVIISTTPPPSPQGIIQPLSKTPIEKFKSKGQETDKATVQPRLPIEEPICIDSDDDSVELCDIVEISDEKEEKLFKRREDFKHEIKEKDEIVNQQEKFNPGCEVTAGKDNAPQGGESAETNQSETNLENMDIDTLKGIYNELTKENGIDVEQLLESIDVTSMNSVKIIPNNVLHESNFSSPKRSIYVPTTPAPDVDTPTPQTCLYGMQPVIPVLPTHVTPGVPTAPPVLPLIPPQPVKLNLKDPRIVKLLEKNKTLQMIPPATNKSSAGSSGHFATHEPKTYGEYKRLKEEKARKVREAKRAEELKRIEAAKHAEELKRMEAAKHAEQMKRLEEERRGRELQRIEEARKKEERNRALEAKEAQKLNKIEVAKATKELELVEEKEKAKELNIIEQVKKANELKAVEEISRAEAINTVEKISKTEEAKKTNKKLESNNARNNTTLSNVNSKTAPSQSTENSTSNLVLQQDIRTENADNKGETTDLRNIILNTILPYGDKILDVLRKEPTMQGLNVAELSQKEQSGKKVEPIFINQNKKLFHRHMSSESPVTVNNVPLPNQVEKGEQTPSKSKKKRRKEKEPKVKTSFKRIRTISSSSTASSTSTSSSTDLTASISHSCIQSSNSLTTDPTKHNASGNHLLTTEPMVKLRRLSPETILKYTNIRSEAKTPKTINIHLVEDTKRTKKTVHRIVEPKLAKVNLKYKNIDILMTSENTTFCVLCKSKPSDLTNHYRKVHKTESYVARLSSSNLNDLELNVTFANKVTKGAGNIKKYVIKCAFCRDDIEEKFINFYKHFSTHTGEYAFQCGYCKLEKPYEFDIQSHKCHSKTCRNAPIRTLYQYPPNVLVIYVYCCKICNFAQLNEANTFKHLRDHHDKTQDDSSYIKKYILAAINDEETCEKASELDKNFELLMRDDDILVRNEAIVEDMHDNYQVKNETDAHIKTIQCSGQQQLEDNFISTMEEVPSTSYASYLKQNILTSMPAQKNDKYTAIQIKTENQNTKPFQKDTPGSKKLTQNSCKSSYRHYPTGFSYFGLYKCMANDCLYSTDAESEILQHLNEHCNSECPPEGYLLCAYCQLDAEICNTPEKLIEHICKNHKQSQFQCSICCYRGVSPSHVLEHLKNAHPEQERELVYQCEIDCILDTKTPESLYKLLDANLALLICPLKDCSKSYLSRTWMKNHLMHAHSLPLNSDYIAALAKYACIYCTSNFHDFEVAKKHLILCHPDQQPYICDRNLLPEKEEDLVQNLTVKTVSLPIVPFEKIVQVKVKEEFTAIDKNFESQDTIDAPESLIADSTTEATNQTESEVKPNVEQLLQIAEENVRYSILKLIGGTGVTPNLLYHCPHTICGGFFSSYDLWYRHMTFRHCCIISVCPHCPNNNKEELPLVDFKEHFQQHCCHLYGCFHCGETFSSEQNCRDHLTLKHAALNPGGLAIRIEKVPLFFNQPFNVLKLKHEHEAEDRYGFLLALQEVVQTRCKYVEKQYYESLKTQWTVPFTALWLEKFPSFKINDSVKRKCLCQNCPFETFDNELFYAHLRANHRVNGNKFLCSKCDFRVTSESWEPIIDHIKMHVLDIHICTVCSYHHYDRRKLFEHLELNHRCRDVPVVTILRSAKCIQISIAIVFAQLRKTFSTTRYCFFCNEHSNQWQTYVSHLKNVHHITLQYFCEICHESLKLAECDEHFSKKHPTAALRIRAQIATNNQISVDTIMPLKFSFELNDMDRIAGQKQSVIDAYKTKVKQEPCDTYSDSDVEMITEDDIVIANDTKQQESENRNPLTMANIQNLQVPNTNFNNIQTQSPMLYTQLIAQQVTPPRSSHQSTVPNYVAPRLAIQSHNPNFSGDCNFRPVKIVIRPNIGTSPS</sequence>
<keyword evidence="1" id="KW-0479">Metal-binding</keyword>
<dbReference type="GO" id="GO:0008270">
    <property type="term" value="F:zinc ion binding"/>
    <property type="evidence" value="ECO:0007669"/>
    <property type="project" value="UniProtKB-KW"/>
</dbReference>
<evidence type="ECO:0000256" key="3">
    <source>
        <dbReference type="ARBA" id="ARBA00022771"/>
    </source>
</evidence>
<evidence type="ECO:0000256" key="1">
    <source>
        <dbReference type="ARBA" id="ARBA00022723"/>
    </source>
</evidence>
<feature type="domain" description="C2H2-type" evidence="8">
    <location>
        <begin position="1518"/>
        <end position="1546"/>
    </location>
</feature>
<dbReference type="PROSITE" id="PS00028">
    <property type="entry name" value="ZINC_FINGER_C2H2_1"/>
    <property type="match status" value="4"/>
</dbReference>
<keyword evidence="3 5" id="KW-0863">Zinc-finger</keyword>
<feature type="compositionally biased region" description="Polar residues" evidence="7">
    <location>
        <begin position="665"/>
        <end position="676"/>
    </location>
</feature>
<dbReference type="SMART" id="SM00355">
    <property type="entry name" value="ZnF_C2H2"/>
    <property type="match status" value="15"/>
</dbReference>
<dbReference type="InterPro" id="IPR013087">
    <property type="entry name" value="Znf_C2H2_type"/>
</dbReference>
<dbReference type="EMBL" id="GAMC01019596">
    <property type="protein sequence ID" value="JAB86959.1"/>
    <property type="molecule type" value="mRNA"/>
</dbReference>
<dbReference type="EMBL" id="GAMC01019597">
    <property type="protein sequence ID" value="JAB86958.1"/>
    <property type="molecule type" value="mRNA"/>
</dbReference>
<reference evidence="9" key="2">
    <citation type="journal article" date="2014" name="BMC Genomics">
        <title>A genomic perspective to assessing quality of mass-reared SIT flies used in Mediterranean fruit fly (Ceratitis capitata) eradication in California.</title>
        <authorList>
            <person name="Calla B."/>
            <person name="Hall B."/>
            <person name="Hou S."/>
            <person name="Geib S.M."/>
        </authorList>
    </citation>
    <scope>NUCLEOTIDE SEQUENCE</scope>
</reference>
<evidence type="ECO:0000256" key="4">
    <source>
        <dbReference type="ARBA" id="ARBA00022833"/>
    </source>
</evidence>
<feature type="coiled-coil region" evidence="6">
    <location>
        <begin position="406"/>
        <end position="511"/>
    </location>
</feature>
<proteinExistence type="evidence at transcript level"/>
<keyword evidence="4" id="KW-0862">Zinc</keyword>
<dbReference type="GO" id="GO:0005634">
    <property type="term" value="C:nucleus"/>
    <property type="evidence" value="ECO:0007669"/>
    <property type="project" value="TreeGrafter"/>
</dbReference>
<organism evidence="9">
    <name type="scientific">Ceratitis capitata</name>
    <name type="common">Mediterranean fruit fly</name>
    <name type="synonym">Tephritis capitata</name>
    <dbReference type="NCBI Taxonomy" id="7213"/>
    <lineage>
        <taxon>Eukaryota</taxon>
        <taxon>Metazoa</taxon>
        <taxon>Ecdysozoa</taxon>
        <taxon>Arthropoda</taxon>
        <taxon>Hexapoda</taxon>
        <taxon>Insecta</taxon>
        <taxon>Pterygota</taxon>
        <taxon>Neoptera</taxon>
        <taxon>Endopterygota</taxon>
        <taxon>Diptera</taxon>
        <taxon>Brachycera</taxon>
        <taxon>Muscomorpha</taxon>
        <taxon>Tephritoidea</taxon>
        <taxon>Tephritidae</taxon>
        <taxon>Ceratitis</taxon>
        <taxon>Ceratitis</taxon>
    </lineage>
</organism>
<reference evidence="9" key="1">
    <citation type="submission" date="2013-07" db="EMBL/GenBank/DDBJ databases">
        <authorList>
            <person name="Geib S."/>
        </authorList>
    </citation>
    <scope>NUCLEOTIDE SEQUENCE</scope>
</reference>